<keyword evidence="1" id="KW-1133">Transmembrane helix</keyword>
<organism evidence="2 3">
    <name type="scientific">Streptosporangium jomthongense</name>
    <dbReference type="NCBI Taxonomy" id="1193683"/>
    <lineage>
        <taxon>Bacteria</taxon>
        <taxon>Bacillati</taxon>
        <taxon>Actinomycetota</taxon>
        <taxon>Actinomycetes</taxon>
        <taxon>Streptosporangiales</taxon>
        <taxon>Streptosporangiaceae</taxon>
        <taxon>Streptosporangium</taxon>
    </lineage>
</organism>
<evidence type="ECO:0000313" key="2">
    <source>
        <dbReference type="EMBL" id="MFC3981975.1"/>
    </source>
</evidence>
<sequence>MEPLASAAPLGLLWFVVVTVVGLGLLASGRGSLFGLDGETACAVDLGLQAGEVLVDRATSGVSTMATGTRFCTGDPSGAQMIWQALTTFPGFVLAVGALVMVWRMVRVADRRGVYTLDVARGLRSLGWWLLVGAVLAPTVQDLANAQLLGTLSVGYSYTFRLPDISPAVVLTGLGLITLTRVMRNAVRMREDLEGLV</sequence>
<comment type="caution">
    <text evidence="2">The sequence shown here is derived from an EMBL/GenBank/DDBJ whole genome shotgun (WGS) entry which is preliminary data.</text>
</comment>
<evidence type="ECO:0000256" key="1">
    <source>
        <dbReference type="SAM" id="Phobius"/>
    </source>
</evidence>
<accession>A0ABV8F1S8</accession>
<feature type="transmembrane region" description="Helical" evidence="1">
    <location>
        <begin position="7"/>
        <end position="27"/>
    </location>
</feature>
<feature type="transmembrane region" description="Helical" evidence="1">
    <location>
        <begin position="126"/>
        <end position="145"/>
    </location>
</feature>
<dbReference type="EMBL" id="JBHSBC010000017">
    <property type="protein sequence ID" value="MFC3981975.1"/>
    <property type="molecule type" value="Genomic_DNA"/>
</dbReference>
<dbReference type="RefSeq" id="WP_386190339.1">
    <property type="nucleotide sequence ID" value="NZ_JBHSBC010000017.1"/>
</dbReference>
<keyword evidence="1" id="KW-0812">Transmembrane</keyword>
<keyword evidence="3" id="KW-1185">Reference proteome</keyword>
<gene>
    <name evidence="2" type="ORF">ACFOYY_17670</name>
</gene>
<dbReference type="Pfam" id="PF11188">
    <property type="entry name" value="DUF2975"/>
    <property type="match status" value="1"/>
</dbReference>
<keyword evidence="1" id="KW-0472">Membrane</keyword>
<name>A0ABV8F1S8_9ACTN</name>
<protein>
    <submittedName>
        <fullName evidence="2">DUF2975 domain-containing protein</fullName>
    </submittedName>
</protein>
<dbReference type="Proteomes" id="UP001595698">
    <property type="component" value="Unassembled WGS sequence"/>
</dbReference>
<proteinExistence type="predicted"/>
<dbReference type="InterPro" id="IPR021354">
    <property type="entry name" value="DUF2975"/>
</dbReference>
<feature type="transmembrane region" description="Helical" evidence="1">
    <location>
        <begin position="81"/>
        <end position="106"/>
    </location>
</feature>
<feature type="transmembrane region" description="Helical" evidence="1">
    <location>
        <begin position="165"/>
        <end position="183"/>
    </location>
</feature>
<reference evidence="3" key="1">
    <citation type="journal article" date="2019" name="Int. J. Syst. Evol. Microbiol.">
        <title>The Global Catalogue of Microorganisms (GCM) 10K type strain sequencing project: providing services to taxonomists for standard genome sequencing and annotation.</title>
        <authorList>
            <consortium name="The Broad Institute Genomics Platform"/>
            <consortium name="The Broad Institute Genome Sequencing Center for Infectious Disease"/>
            <person name="Wu L."/>
            <person name="Ma J."/>
        </authorList>
    </citation>
    <scope>NUCLEOTIDE SEQUENCE [LARGE SCALE GENOMIC DNA]</scope>
    <source>
        <strain evidence="3">TBRC 7912</strain>
    </source>
</reference>
<evidence type="ECO:0000313" key="3">
    <source>
        <dbReference type="Proteomes" id="UP001595698"/>
    </source>
</evidence>